<evidence type="ECO:0000313" key="1">
    <source>
        <dbReference type="EMBL" id="MCC0175549.1"/>
    </source>
</evidence>
<sequence>MGASNGCEFYIELATDVFQTQNPALLKSLTDFLADLPCSRSGTEILIAACYQLAQIDPDAFRWLWRNSAYLLPEVNLVVPMLEFTLQLLEKQGFLPGQDFNFRSPEQIYLREQTKTELLRRISPGDRLILEELLVIGFVTELEMNWKLTL</sequence>
<evidence type="ECO:0000313" key="2">
    <source>
        <dbReference type="Proteomes" id="UP000729733"/>
    </source>
</evidence>
<gene>
    <name evidence="1" type="ORF">I4641_00960</name>
</gene>
<dbReference type="EMBL" id="JADWDC010000002">
    <property type="protein sequence ID" value="MCC0175549.1"/>
    <property type="molecule type" value="Genomic_DNA"/>
</dbReference>
<dbReference type="Proteomes" id="UP000729733">
    <property type="component" value="Unassembled WGS sequence"/>
</dbReference>
<accession>A0A964BLF3</accession>
<comment type="caution">
    <text evidence="1">The sequence shown here is derived from an EMBL/GenBank/DDBJ whole genome shotgun (WGS) entry which is preliminary data.</text>
</comment>
<dbReference type="AlphaFoldDB" id="A0A964BLF3"/>
<name>A0A964BLF3_9CYAN</name>
<keyword evidence="2" id="KW-1185">Reference proteome</keyword>
<proteinExistence type="predicted"/>
<reference evidence="1" key="1">
    <citation type="journal article" date="2021" name="Antonie Van Leeuwenhoek">
        <title>Draft genome and description of Waterburya agarophytonicola gen. nov. sp. nov. (Pleurocapsales, Cyanobacteria): a seaweed symbiont.</title>
        <authorList>
            <person name="Bonthond G."/>
            <person name="Shalygin S."/>
            <person name="Bayer T."/>
            <person name="Weinberger F."/>
        </authorList>
    </citation>
    <scope>NUCLEOTIDE SEQUENCE</scope>
    <source>
        <strain evidence="1">KI4</strain>
    </source>
</reference>
<dbReference type="RefSeq" id="WP_229638554.1">
    <property type="nucleotide sequence ID" value="NZ_JADWDC010000002.1"/>
</dbReference>
<organism evidence="1 2">
    <name type="scientific">Waterburya agarophytonicola KI4</name>
    <dbReference type="NCBI Taxonomy" id="2874699"/>
    <lineage>
        <taxon>Bacteria</taxon>
        <taxon>Bacillati</taxon>
        <taxon>Cyanobacteriota</taxon>
        <taxon>Cyanophyceae</taxon>
        <taxon>Pleurocapsales</taxon>
        <taxon>Hyellaceae</taxon>
        <taxon>Waterburya</taxon>
        <taxon>Waterburya agarophytonicola</taxon>
    </lineage>
</organism>
<protein>
    <submittedName>
        <fullName evidence="1">Uncharacterized protein</fullName>
    </submittedName>
</protein>